<name>A0A5C5RRD3_9ACTN</name>
<organism evidence="1 2">
    <name type="scientific">Tsukamurella conjunctivitidis</name>
    <dbReference type="NCBI Taxonomy" id="2592068"/>
    <lineage>
        <taxon>Bacteria</taxon>
        <taxon>Bacillati</taxon>
        <taxon>Actinomycetota</taxon>
        <taxon>Actinomycetes</taxon>
        <taxon>Mycobacteriales</taxon>
        <taxon>Tsukamurellaceae</taxon>
        <taxon>Tsukamurella</taxon>
    </lineage>
</organism>
<evidence type="ECO:0000313" key="1">
    <source>
        <dbReference type="EMBL" id="TWS25587.1"/>
    </source>
</evidence>
<comment type="caution">
    <text evidence="1">The sequence shown here is derived from an EMBL/GenBank/DDBJ whole genome shotgun (WGS) entry which is preliminary data.</text>
</comment>
<dbReference type="Proteomes" id="UP000319375">
    <property type="component" value="Unassembled WGS sequence"/>
</dbReference>
<sequence length="86" mass="9432">MIDTTDAQLAEDAKQFLAVWTGGKHLSDEHREDFIAAWTGWHRGAEFQRECDERDAKAAIGAYVSALAVERAELAAALADARKAES</sequence>
<reference evidence="1 2" key="1">
    <citation type="submission" date="2019-06" db="EMBL/GenBank/DDBJ databases">
        <title>Tsukamurella conjunctivitidis sp. nov., Tsukamurella assacharolytica sp. nov. and Tsukamurella sputae sp. nov. isolated from patients with conjunctivitis, bacteraemia (lymphoma) and respiratory infection (sputum) in Hong Kong.</title>
        <authorList>
            <person name="Teng J.L.L."/>
            <person name="Lee H.H."/>
            <person name="Fong J.Y.H."/>
            <person name="Fok K.M.N."/>
            <person name="Lau S.K.P."/>
            <person name="Woo P.C.Y."/>
        </authorList>
    </citation>
    <scope>NUCLEOTIDE SEQUENCE [LARGE SCALE GENOMIC DNA]</scope>
    <source>
        <strain evidence="1 2">HKU72</strain>
    </source>
</reference>
<dbReference type="RefSeq" id="WP_068531498.1">
    <property type="nucleotide sequence ID" value="NZ_VIGX01000026.1"/>
</dbReference>
<proteinExistence type="predicted"/>
<evidence type="ECO:0000313" key="2">
    <source>
        <dbReference type="Proteomes" id="UP000319375"/>
    </source>
</evidence>
<dbReference type="AlphaFoldDB" id="A0A5C5RRD3"/>
<dbReference type="EMBL" id="VIGX01000026">
    <property type="protein sequence ID" value="TWS25587.1"/>
    <property type="molecule type" value="Genomic_DNA"/>
</dbReference>
<protein>
    <submittedName>
        <fullName evidence="1">Uncharacterized protein</fullName>
    </submittedName>
</protein>
<gene>
    <name evidence="1" type="ORF">FK530_22985</name>
</gene>
<keyword evidence="2" id="KW-1185">Reference proteome</keyword>
<accession>A0A5C5RRD3</accession>